<accession>A0A0C9ZUS0</accession>
<reference evidence="2 3" key="1">
    <citation type="submission" date="2014-04" db="EMBL/GenBank/DDBJ databases">
        <authorList>
            <consortium name="DOE Joint Genome Institute"/>
            <person name="Kuo A."/>
            <person name="Ruytinx J."/>
            <person name="Rineau F."/>
            <person name="Colpaert J."/>
            <person name="Kohler A."/>
            <person name="Nagy L.G."/>
            <person name="Floudas D."/>
            <person name="Copeland A."/>
            <person name="Barry K.W."/>
            <person name="Cichocki N."/>
            <person name="Veneault-Fourrey C."/>
            <person name="LaButti K."/>
            <person name="Lindquist E.A."/>
            <person name="Lipzen A."/>
            <person name="Lundell T."/>
            <person name="Morin E."/>
            <person name="Murat C."/>
            <person name="Sun H."/>
            <person name="Tunlid A."/>
            <person name="Henrissat B."/>
            <person name="Grigoriev I.V."/>
            <person name="Hibbett D.S."/>
            <person name="Martin F."/>
            <person name="Nordberg H.P."/>
            <person name="Cantor M.N."/>
            <person name="Hua S.X."/>
        </authorList>
    </citation>
    <scope>NUCLEOTIDE SEQUENCE [LARGE SCALE GENOMIC DNA]</scope>
    <source>
        <strain evidence="2 3">UH-Slu-Lm8-n1</strain>
    </source>
</reference>
<evidence type="ECO:0000313" key="2">
    <source>
        <dbReference type="EMBL" id="KIK33126.1"/>
    </source>
</evidence>
<sequence>MQWMDLMQIAVSATNCARLYDLAQVRHTRYVQEWQFKTSPTTEEVWDSFVLLALLDDHQCHGSHLRIPHNNDQKDRYTLAMRARNEYIITHGQDELPHACCGCMRVFRMPDGTSRCTEVVVTDGVTVGRPCCAVPHCKNPLESQRHRFCSADPSHKQRETMCAVEGCDRPVVHDSHTGKYRKACADPIHLKMEDMKAASTRSGKSKTQRMKTAKLNNALTSAGVDEDMLPIQDLDEWYNHNPSTGNVRLVQATSTSLTGVTDCLPASSDPISQIPDTCQDKEESFKLKAMFFRQRTNNEQLFIRPCGVISGCGTMYHHEAVSNVLILFEKTFSLPRARKPQHLIYDSNCNALREVESRKLKFFDGMGMCVDAFHHKTKHKASDTFCQQHCDMKAFPELLDKQGEYYFNSSIAEQTNVWFGGFHNMCREMTPVKYDFFLDEMILRRNRVTVFNLQQNGKNPHHPRLSV</sequence>
<dbReference type="Pfam" id="PF18721">
    <property type="entry name" value="CxC6"/>
    <property type="match status" value="1"/>
</dbReference>
<proteinExistence type="predicted"/>
<dbReference type="STRING" id="930992.A0A0C9ZUS0"/>
<evidence type="ECO:0000313" key="3">
    <source>
        <dbReference type="Proteomes" id="UP000054485"/>
    </source>
</evidence>
<dbReference type="Proteomes" id="UP000054485">
    <property type="component" value="Unassembled WGS sequence"/>
</dbReference>
<gene>
    <name evidence="2" type="ORF">CY34DRAFT_18571</name>
</gene>
<dbReference type="AlphaFoldDB" id="A0A0C9ZUS0"/>
<protein>
    <recommendedName>
        <fullName evidence="1">CxC6 like cysteine cluster associated with KDZ domain-containing protein</fullName>
    </recommendedName>
</protein>
<keyword evidence="3" id="KW-1185">Reference proteome</keyword>
<dbReference type="EMBL" id="KN836017">
    <property type="protein sequence ID" value="KIK33126.1"/>
    <property type="molecule type" value="Genomic_DNA"/>
</dbReference>
<dbReference type="HOGENOM" id="CLU_004966_1_0_1"/>
<dbReference type="InParanoid" id="A0A0C9ZUS0"/>
<dbReference type="OrthoDB" id="2501483at2759"/>
<organism evidence="2 3">
    <name type="scientific">Suillus luteus UH-Slu-Lm8-n1</name>
    <dbReference type="NCBI Taxonomy" id="930992"/>
    <lineage>
        <taxon>Eukaryota</taxon>
        <taxon>Fungi</taxon>
        <taxon>Dikarya</taxon>
        <taxon>Basidiomycota</taxon>
        <taxon>Agaricomycotina</taxon>
        <taxon>Agaricomycetes</taxon>
        <taxon>Agaricomycetidae</taxon>
        <taxon>Boletales</taxon>
        <taxon>Suillineae</taxon>
        <taxon>Suillaceae</taxon>
        <taxon>Suillus</taxon>
    </lineage>
</organism>
<name>A0A0C9ZUS0_9AGAM</name>
<evidence type="ECO:0000259" key="1">
    <source>
        <dbReference type="Pfam" id="PF18721"/>
    </source>
</evidence>
<reference evidence="3" key="2">
    <citation type="submission" date="2015-01" db="EMBL/GenBank/DDBJ databases">
        <title>Evolutionary Origins and Diversification of the Mycorrhizal Mutualists.</title>
        <authorList>
            <consortium name="DOE Joint Genome Institute"/>
            <consortium name="Mycorrhizal Genomics Consortium"/>
            <person name="Kohler A."/>
            <person name="Kuo A."/>
            <person name="Nagy L.G."/>
            <person name="Floudas D."/>
            <person name="Copeland A."/>
            <person name="Barry K.W."/>
            <person name="Cichocki N."/>
            <person name="Veneault-Fourrey C."/>
            <person name="LaButti K."/>
            <person name="Lindquist E.A."/>
            <person name="Lipzen A."/>
            <person name="Lundell T."/>
            <person name="Morin E."/>
            <person name="Murat C."/>
            <person name="Riley R."/>
            <person name="Ohm R."/>
            <person name="Sun H."/>
            <person name="Tunlid A."/>
            <person name="Henrissat B."/>
            <person name="Grigoriev I.V."/>
            <person name="Hibbett D.S."/>
            <person name="Martin F."/>
        </authorList>
    </citation>
    <scope>NUCLEOTIDE SEQUENCE [LARGE SCALE GENOMIC DNA]</scope>
    <source>
        <strain evidence="3">UH-Slu-Lm8-n1</strain>
    </source>
</reference>
<feature type="domain" description="CxC6 like cysteine cluster associated with KDZ" evidence="1">
    <location>
        <begin position="121"/>
        <end position="194"/>
    </location>
</feature>
<dbReference type="InterPro" id="IPR040898">
    <property type="entry name" value="CxC6"/>
</dbReference>